<accession>A0A0R1TYB2</accession>
<gene>
    <name evidence="4" type="ORF">FC32_GL001900</name>
</gene>
<dbReference type="InterPro" id="IPR050417">
    <property type="entry name" value="Sugar_Epim/Isomerase"/>
</dbReference>
<dbReference type="STRING" id="1423724.FC32_GL001900"/>
<dbReference type="GO" id="GO:0016861">
    <property type="term" value="F:intramolecular oxidoreductase activity, interconverting aldoses and ketoses"/>
    <property type="evidence" value="ECO:0007669"/>
    <property type="project" value="InterPro"/>
</dbReference>
<evidence type="ECO:0000256" key="2">
    <source>
        <dbReference type="NCBIfam" id="TIGR00542"/>
    </source>
</evidence>
<dbReference type="Proteomes" id="UP000051324">
    <property type="component" value="Unassembled WGS sequence"/>
</dbReference>
<organism evidence="4 5">
    <name type="scientific">Ligilactobacillus apodemi DSM 16634 = JCM 16172</name>
    <dbReference type="NCBI Taxonomy" id="1423724"/>
    <lineage>
        <taxon>Bacteria</taxon>
        <taxon>Bacillati</taxon>
        <taxon>Bacillota</taxon>
        <taxon>Bacilli</taxon>
        <taxon>Lactobacillales</taxon>
        <taxon>Lactobacillaceae</taxon>
        <taxon>Ligilactobacillus</taxon>
    </lineage>
</organism>
<dbReference type="NCBIfam" id="TIGR00542">
    <property type="entry name" value="hxl6Piso_put"/>
    <property type="match status" value="1"/>
</dbReference>
<reference evidence="4 5" key="1">
    <citation type="journal article" date="2015" name="Genome Announc.">
        <title>Expanding the biotechnology potential of lactobacilli through comparative genomics of 213 strains and associated genera.</title>
        <authorList>
            <person name="Sun Z."/>
            <person name="Harris H.M."/>
            <person name="McCann A."/>
            <person name="Guo C."/>
            <person name="Argimon S."/>
            <person name="Zhang W."/>
            <person name="Yang X."/>
            <person name="Jeffery I.B."/>
            <person name="Cooney J.C."/>
            <person name="Kagawa T.F."/>
            <person name="Liu W."/>
            <person name="Song Y."/>
            <person name="Salvetti E."/>
            <person name="Wrobel A."/>
            <person name="Rasinkangas P."/>
            <person name="Parkhill J."/>
            <person name="Rea M.C."/>
            <person name="O'Sullivan O."/>
            <person name="Ritari J."/>
            <person name="Douillard F.P."/>
            <person name="Paul Ross R."/>
            <person name="Yang R."/>
            <person name="Briner A.E."/>
            <person name="Felis G.E."/>
            <person name="de Vos W.M."/>
            <person name="Barrangou R."/>
            <person name="Klaenhammer T.R."/>
            <person name="Caufield P.W."/>
            <person name="Cui Y."/>
            <person name="Zhang H."/>
            <person name="O'Toole P.W."/>
        </authorList>
    </citation>
    <scope>NUCLEOTIDE SEQUENCE [LARGE SCALE GENOMIC DNA]</scope>
    <source>
        <strain evidence="4 5">DSM 16634</strain>
    </source>
</reference>
<dbReference type="PATRIC" id="fig|1423724.4.peg.1984"/>
<protein>
    <recommendedName>
        <fullName evidence="2">L-ribulose-5-phosphate 3-epimerase</fullName>
    </recommendedName>
</protein>
<dbReference type="NCBIfam" id="NF009689">
    <property type="entry name" value="PRK13210.1"/>
    <property type="match status" value="1"/>
</dbReference>
<name>A0A0R1TYB2_9LACO</name>
<dbReference type="NCBIfam" id="NF009688">
    <property type="entry name" value="PRK13209.1"/>
    <property type="match status" value="1"/>
</dbReference>
<dbReference type="EMBL" id="AZFT01000030">
    <property type="protein sequence ID" value="KRL86188.1"/>
    <property type="molecule type" value="Genomic_DNA"/>
</dbReference>
<proteinExistence type="predicted"/>
<dbReference type="SUPFAM" id="SSF51658">
    <property type="entry name" value="Xylose isomerase-like"/>
    <property type="match status" value="1"/>
</dbReference>
<comment type="caution">
    <text evidence="4">The sequence shown here is derived from an EMBL/GenBank/DDBJ whole genome shotgun (WGS) entry which is preliminary data.</text>
</comment>
<dbReference type="InterPro" id="IPR013022">
    <property type="entry name" value="Xyl_isomerase-like_TIM-brl"/>
</dbReference>
<dbReference type="GO" id="GO:0019852">
    <property type="term" value="P:L-ascorbic acid metabolic process"/>
    <property type="evidence" value="ECO:0007669"/>
    <property type="project" value="TreeGrafter"/>
</dbReference>
<dbReference type="AlphaFoldDB" id="A0A0R1TYB2"/>
<dbReference type="PANTHER" id="PTHR43489">
    <property type="entry name" value="ISOMERASE"/>
    <property type="match status" value="1"/>
</dbReference>
<dbReference type="PANTHER" id="PTHR43489:SF1">
    <property type="entry name" value="L-RIBULOSE-5-PHOSPHATE 3-EPIMERASE SGBU-RELATED"/>
    <property type="match status" value="1"/>
</dbReference>
<dbReference type="InterPro" id="IPR004560">
    <property type="entry name" value="L-Ru-5P_3-Epase"/>
</dbReference>
<dbReference type="Pfam" id="PF01261">
    <property type="entry name" value="AP_endonuc_2"/>
    <property type="match status" value="1"/>
</dbReference>
<evidence type="ECO:0000256" key="1">
    <source>
        <dbReference type="ARBA" id="ARBA00023235"/>
    </source>
</evidence>
<dbReference type="eggNOG" id="COG3623">
    <property type="taxonomic scope" value="Bacteria"/>
</dbReference>
<dbReference type="RefSeq" id="WP_056957241.1">
    <property type="nucleotide sequence ID" value="NZ_AZFT01000030.1"/>
</dbReference>
<evidence type="ECO:0000313" key="4">
    <source>
        <dbReference type="EMBL" id="KRL86188.1"/>
    </source>
</evidence>
<sequence>MISLGIYEKALPRDISWEKRLLCAKELGFNFVEFSIDESDERLSRLDWSEEKIAEVRQAIVTTGIPLYTMMLSGHRRYPLGSLDPKIRQKSLEIFQKAVILAGKLGIRNIQMAGYDVFYEEKSALTREYYVENLRKCVEIAAAAQITLAIETMDDPFINTLTDIAQFKKQIKSPWLQAYPDLGNLSAWSGDAVPKDLEDHVDLIAAIHLKDTLPVTETSKGKFKNVAFGSGCVDFKGLLKTLKRLGYSGTYTIELWSQETSGDPCQETAQAKQFFDDIFAELEIKQRPVI</sequence>
<keyword evidence="5" id="KW-1185">Reference proteome</keyword>
<evidence type="ECO:0000259" key="3">
    <source>
        <dbReference type="Pfam" id="PF01261"/>
    </source>
</evidence>
<feature type="domain" description="Xylose isomerase-like TIM barrel" evidence="3">
    <location>
        <begin position="24"/>
        <end position="273"/>
    </location>
</feature>
<keyword evidence="1" id="KW-0413">Isomerase</keyword>
<evidence type="ECO:0000313" key="5">
    <source>
        <dbReference type="Proteomes" id="UP000051324"/>
    </source>
</evidence>
<dbReference type="Gene3D" id="3.20.20.150">
    <property type="entry name" value="Divalent-metal-dependent TIM barrel enzymes"/>
    <property type="match status" value="1"/>
</dbReference>
<dbReference type="GO" id="GO:0034015">
    <property type="term" value="F:L-ribulose-5-phosphate 3-epimerase activity"/>
    <property type="evidence" value="ECO:0007669"/>
    <property type="project" value="TreeGrafter"/>
</dbReference>
<dbReference type="InterPro" id="IPR036237">
    <property type="entry name" value="Xyl_isomerase-like_sf"/>
</dbReference>